<reference evidence="4" key="1">
    <citation type="submission" date="2025-08" db="UniProtKB">
        <authorList>
            <consortium name="RefSeq"/>
        </authorList>
    </citation>
    <scope>IDENTIFICATION</scope>
</reference>
<evidence type="ECO:0000313" key="4">
    <source>
        <dbReference type="RefSeq" id="XP_033816117.1"/>
    </source>
</evidence>
<feature type="compositionally biased region" description="Basic and acidic residues" evidence="1">
    <location>
        <begin position="549"/>
        <end position="564"/>
    </location>
</feature>
<dbReference type="CTD" id="79058"/>
<evidence type="ECO:0000313" key="3">
    <source>
        <dbReference type="Proteomes" id="UP000515159"/>
    </source>
</evidence>
<dbReference type="InterPro" id="IPR059238">
    <property type="entry name" value="UBX1_UBXN9"/>
</dbReference>
<dbReference type="InterPro" id="IPR001012">
    <property type="entry name" value="UBX_dom"/>
</dbReference>
<dbReference type="PROSITE" id="PS50033">
    <property type="entry name" value="UBX"/>
    <property type="match status" value="1"/>
</dbReference>
<organism evidence="3 4">
    <name type="scientific">Geotrypetes seraphini</name>
    <name type="common">Gaboon caecilian</name>
    <name type="synonym">Caecilia seraphini</name>
    <dbReference type="NCBI Taxonomy" id="260995"/>
    <lineage>
        <taxon>Eukaryota</taxon>
        <taxon>Metazoa</taxon>
        <taxon>Chordata</taxon>
        <taxon>Craniata</taxon>
        <taxon>Vertebrata</taxon>
        <taxon>Euteleostomi</taxon>
        <taxon>Amphibia</taxon>
        <taxon>Gymnophiona</taxon>
        <taxon>Geotrypetes</taxon>
    </lineage>
</organism>
<evidence type="ECO:0000259" key="2">
    <source>
        <dbReference type="PROSITE" id="PS50033"/>
    </source>
</evidence>
<dbReference type="Pfam" id="PF11470">
    <property type="entry name" value="TUG-UBL1"/>
    <property type="match status" value="1"/>
</dbReference>
<dbReference type="RefSeq" id="XP_033816117.1">
    <property type="nucleotide sequence ID" value="XM_033960226.1"/>
</dbReference>
<feature type="region of interest" description="Disordered" evidence="1">
    <location>
        <begin position="294"/>
        <end position="336"/>
    </location>
</feature>
<dbReference type="PANTHER" id="PTHR46467">
    <property type="entry name" value="TETHER CONTAINING UBX DOMAIN FOR GLUT4"/>
    <property type="match status" value="1"/>
</dbReference>
<evidence type="ECO:0000256" key="1">
    <source>
        <dbReference type="SAM" id="MobiDB-lite"/>
    </source>
</evidence>
<dbReference type="CDD" id="cd17075">
    <property type="entry name" value="UBX1_UBXN9"/>
    <property type="match status" value="1"/>
</dbReference>
<dbReference type="GO" id="GO:0005737">
    <property type="term" value="C:cytoplasm"/>
    <property type="evidence" value="ECO:0007669"/>
    <property type="project" value="TreeGrafter"/>
</dbReference>
<sequence>MAASVVTVLAPNGRRQTVTVSARTPLLQVLEDVCRRQELRCDDFGLRFQRTVLDLSLQWRFANLPNNAKLEMIAAPFRRGGTEDSVRIALQLEDGSRLQDDFHCDQTLWELLCHFPQTRMRVKQSCESSPSCLYMRDEVKGETALQKATLKSLGLTGGNAVLRFVMKTANPNEPKVMAQLCEETFGTVEEDTPAPGEPSGTVGELDATLLCCSHVNDAGVISSQTQHISLESGQTSRSNDIAVSLSFKGETSFRELAREESQLLPQETAAGASSKSSFVPFFGVGQRLGGTSVNTKPFESDVPPSMNLPTSISSPGGPSKPKKTKSSLEQQDGQKLTEREPVVCHLDLVEPCHKELLEDWPQDLPDEFFEVTVDDVRKRFAQLKSERKRLEEVPFMTKSLRESQMKEKLERYPKVVLRVQFPDRYVLQGFFRPNETVCMLKEFVRSHLADADLPFYLFITPPRTVLQNECETLFQANLFPAAVVHFGSEVRRDNYLRKNFQDSAVSPTQADILVARSMPRSPIPAAVKNEAETQEVAVVERPAAYLDPVKPDEVPRPIRNDPGKVPKWLKLPAGKK</sequence>
<dbReference type="Gene3D" id="3.10.20.90">
    <property type="entry name" value="Phosphatidylinositol 3-kinase Catalytic Subunit, Chain A, domain 1"/>
    <property type="match status" value="2"/>
</dbReference>
<dbReference type="GO" id="GO:0042593">
    <property type="term" value="P:glucose homeostasis"/>
    <property type="evidence" value="ECO:0007669"/>
    <property type="project" value="TreeGrafter"/>
</dbReference>
<dbReference type="GO" id="GO:0012506">
    <property type="term" value="C:vesicle membrane"/>
    <property type="evidence" value="ECO:0007669"/>
    <property type="project" value="TreeGrafter"/>
</dbReference>
<feature type="compositionally biased region" description="Low complexity" evidence="1">
    <location>
        <begin position="309"/>
        <end position="319"/>
    </location>
</feature>
<name>A0A6P8SD32_GEOSA</name>
<dbReference type="CDD" id="cd16118">
    <property type="entry name" value="UBX2_UBXN9"/>
    <property type="match status" value="1"/>
</dbReference>
<dbReference type="FunCoup" id="A0A6P8SD32">
    <property type="interactions" value="2189"/>
</dbReference>
<dbReference type="AlphaFoldDB" id="A0A6P8SD32"/>
<dbReference type="InterPro" id="IPR029071">
    <property type="entry name" value="Ubiquitin-like_domsf"/>
</dbReference>
<dbReference type="FunFam" id="3.10.20.90:FF:000204">
    <property type="entry name" value="tether containing UBX domain for GLUT4"/>
    <property type="match status" value="1"/>
</dbReference>
<dbReference type="GeneID" id="117367568"/>
<feature type="domain" description="UBX" evidence="2">
    <location>
        <begin position="410"/>
        <end position="486"/>
    </location>
</feature>
<dbReference type="PANTHER" id="PTHR46467:SF1">
    <property type="entry name" value="TETHER CONTAINING UBX DOMAIN FOR GLUT4"/>
    <property type="match status" value="1"/>
</dbReference>
<accession>A0A6P8SD32</accession>
<dbReference type="OrthoDB" id="440781at2759"/>
<dbReference type="Pfam" id="PF00789">
    <property type="entry name" value="UBX"/>
    <property type="match status" value="1"/>
</dbReference>
<dbReference type="SUPFAM" id="SSF54236">
    <property type="entry name" value="Ubiquitin-like"/>
    <property type="match status" value="2"/>
</dbReference>
<proteinExistence type="predicted"/>
<gene>
    <name evidence="4" type="primary">ASPSCR1</name>
</gene>
<protein>
    <submittedName>
        <fullName evidence="4">Tether containing UBX domain for GLUT4 isoform X1</fullName>
    </submittedName>
</protein>
<keyword evidence="3" id="KW-1185">Reference proteome</keyword>
<dbReference type="CDD" id="cd16105">
    <property type="entry name" value="Ubl_ASPSCR1_like"/>
    <property type="match status" value="1"/>
</dbReference>
<dbReference type="InParanoid" id="A0A6P8SD32"/>
<dbReference type="Proteomes" id="UP000515159">
    <property type="component" value="Chromosome 10"/>
</dbReference>
<dbReference type="GO" id="GO:0006886">
    <property type="term" value="P:intracellular protein transport"/>
    <property type="evidence" value="ECO:0007669"/>
    <property type="project" value="TreeGrafter"/>
</dbReference>
<dbReference type="GO" id="GO:0005634">
    <property type="term" value="C:nucleus"/>
    <property type="evidence" value="ECO:0007669"/>
    <property type="project" value="TreeGrafter"/>
</dbReference>
<dbReference type="InterPro" id="IPR021569">
    <property type="entry name" value="TUG-UBL1"/>
</dbReference>
<dbReference type="KEGG" id="gsh:117367568"/>
<feature type="region of interest" description="Disordered" evidence="1">
    <location>
        <begin position="549"/>
        <end position="576"/>
    </location>
</feature>